<protein>
    <submittedName>
        <fullName evidence="1">Uncharacterized protein</fullName>
    </submittedName>
</protein>
<keyword evidence="2" id="KW-1185">Reference proteome</keyword>
<proteinExistence type="predicted"/>
<evidence type="ECO:0000313" key="1">
    <source>
        <dbReference type="EMBL" id="KAJ2971053.1"/>
    </source>
</evidence>
<accession>A0ACC1MWD5</accession>
<dbReference type="Proteomes" id="UP001143910">
    <property type="component" value="Unassembled WGS sequence"/>
</dbReference>
<evidence type="ECO:0000313" key="2">
    <source>
        <dbReference type="Proteomes" id="UP001143910"/>
    </source>
</evidence>
<gene>
    <name evidence="1" type="ORF">NQ176_g7881</name>
</gene>
<reference evidence="1" key="1">
    <citation type="submission" date="2022-08" db="EMBL/GenBank/DDBJ databases">
        <title>Genome Sequence of Lecanicillium fungicola.</title>
        <authorList>
            <person name="Buettner E."/>
        </authorList>
    </citation>
    <scope>NUCLEOTIDE SEQUENCE</scope>
    <source>
        <strain evidence="1">Babe33</strain>
    </source>
</reference>
<comment type="caution">
    <text evidence="1">The sequence shown here is derived from an EMBL/GenBank/DDBJ whole genome shotgun (WGS) entry which is preliminary data.</text>
</comment>
<dbReference type="EMBL" id="JANJQO010001418">
    <property type="protein sequence ID" value="KAJ2971053.1"/>
    <property type="molecule type" value="Genomic_DNA"/>
</dbReference>
<name>A0ACC1MWD5_9HYPO</name>
<organism evidence="1 2">
    <name type="scientific">Zarea fungicola</name>
    <dbReference type="NCBI Taxonomy" id="93591"/>
    <lineage>
        <taxon>Eukaryota</taxon>
        <taxon>Fungi</taxon>
        <taxon>Dikarya</taxon>
        <taxon>Ascomycota</taxon>
        <taxon>Pezizomycotina</taxon>
        <taxon>Sordariomycetes</taxon>
        <taxon>Hypocreomycetidae</taxon>
        <taxon>Hypocreales</taxon>
        <taxon>Cordycipitaceae</taxon>
        <taxon>Zarea</taxon>
    </lineage>
</organism>
<sequence>MTNAPEPSAGPASDAKKPTTTDNEVPRCGIDATEASRSPGSILESIIQAPLNVPINAFGNTVNVTGAGNPVFANSGTESDDL</sequence>